<keyword evidence="1" id="KW-1133">Transmembrane helix</keyword>
<dbReference type="AlphaFoldDB" id="A0A1A9W557"/>
<organism evidence="2 3">
    <name type="scientific">Glossina brevipalpis</name>
    <dbReference type="NCBI Taxonomy" id="37001"/>
    <lineage>
        <taxon>Eukaryota</taxon>
        <taxon>Metazoa</taxon>
        <taxon>Ecdysozoa</taxon>
        <taxon>Arthropoda</taxon>
        <taxon>Hexapoda</taxon>
        <taxon>Insecta</taxon>
        <taxon>Pterygota</taxon>
        <taxon>Neoptera</taxon>
        <taxon>Endopterygota</taxon>
        <taxon>Diptera</taxon>
        <taxon>Brachycera</taxon>
        <taxon>Muscomorpha</taxon>
        <taxon>Hippoboscoidea</taxon>
        <taxon>Glossinidae</taxon>
        <taxon>Glossina</taxon>
    </lineage>
</organism>
<reference evidence="3" key="1">
    <citation type="submission" date="2014-03" db="EMBL/GenBank/DDBJ databases">
        <authorList>
            <person name="Aksoy S."/>
            <person name="Warren W."/>
            <person name="Wilson R.K."/>
        </authorList>
    </citation>
    <scope>NUCLEOTIDE SEQUENCE [LARGE SCALE GENOMIC DNA]</scope>
    <source>
        <strain evidence="3">IAEA</strain>
    </source>
</reference>
<keyword evidence="1" id="KW-0812">Transmembrane</keyword>
<evidence type="ECO:0000256" key="1">
    <source>
        <dbReference type="SAM" id="Phobius"/>
    </source>
</evidence>
<dbReference type="EnsemblMetazoa" id="GBRI006770-RA">
    <property type="protein sequence ID" value="GBRI006770-PA"/>
    <property type="gene ID" value="GBRI006770"/>
</dbReference>
<feature type="transmembrane region" description="Helical" evidence="1">
    <location>
        <begin position="45"/>
        <end position="68"/>
    </location>
</feature>
<protein>
    <submittedName>
        <fullName evidence="2">Uncharacterized protein</fullName>
    </submittedName>
</protein>
<feature type="transmembrane region" description="Helical" evidence="1">
    <location>
        <begin position="7"/>
        <end position="33"/>
    </location>
</feature>
<keyword evidence="3" id="KW-1185">Reference proteome</keyword>
<proteinExistence type="predicted"/>
<dbReference type="Proteomes" id="UP000091820">
    <property type="component" value="Unassembled WGS sequence"/>
</dbReference>
<keyword evidence="1" id="KW-0472">Membrane</keyword>
<reference evidence="2" key="2">
    <citation type="submission" date="2020-05" db="UniProtKB">
        <authorList>
            <consortium name="EnsemblMetazoa"/>
        </authorList>
    </citation>
    <scope>IDENTIFICATION</scope>
    <source>
        <strain evidence="2">IAEA</strain>
    </source>
</reference>
<name>A0A1A9W557_9MUSC</name>
<dbReference type="VEuPathDB" id="VectorBase:GBRI006770"/>
<sequence length="234" mass="26051">MIRWFELLLEFCVFVFGPIFVDGLLAIGVAAIVAEVSILAGSFRTPGICCCCSCLCLLVAAAASFFALNFSCFSRSLRACSAASGHMPGGRVGLRWANCFPLLSYKAQRMQFTNTSSLVHFYNSNLLPQPQTEEQFYPSIRKPLASSAFSRMAFSSKSRTSSLETSRPSVIIRAKSFPFCEPDATYSCLHKLRHHAKLFSTYGIEEIQQKQKKHNIHVYLACALFNDEGLRQES</sequence>
<evidence type="ECO:0000313" key="3">
    <source>
        <dbReference type="Proteomes" id="UP000091820"/>
    </source>
</evidence>
<accession>A0A1A9W557</accession>
<evidence type="ECO:0000313" key="2">
    <source>
        <dbReference type="EnsemblMetazoa" id="GBRI006770-PA"/>
    </source>
</evidence>